<feature type="region of interest" description="Disordered" evidence="6">
    <location>
        <begin position="467"/>
        <end position="501"/>
    </location>
</feature>
<dbReference type="InterPro" id="IPR017981">
    <property type="entry name" value="GPCR_2-like_7TM"/>
</dbReference>
<dbReference type="InterPro" id="IPR053066">
    <property type="entry name" value="ADGR_G7"/>
</dbReference>
<dbReference type="SMART" id="SM00303">
    <property type="entry name" value="GPS"/>
    <property type="match status" value="1"/>
</dbReference>
<feature type="region of interest" description="Disordered" evidence="6">
    <location>
        <begin position="1194"/>
        <end position="1225"/>
    </location>
</feature>
<dbReference type="InterPro" id="IPR001304">
    <property type="entry name" value="C-type_lectin-like"/>
</dbReference>
<feature type="compositionally biased region" description="Polar residues" evidence="6">
    <location>
        <begin position="473"/>
        <end position="501"/>
    </location>
</feature>
<feature type="transmembrane region" description="Helical" evidence="7">
    <location>
        <begin position="1730"/>
        <end position="1751"/>
    </location>
</feature>
<feature type="domain" description="GAIN-B" evidence="9">
    <location>
        <begin position="1373"/>
        <end position="1527"/>
    </location>
</feature>
<evidence type="ECO:0000256" key="5">
    <source>
        <dbReference type="ARBA" id="ARBA00023157"/>
    </source>
</evidence>
<keyword evidence="5" id="KW-1015">Disulfide bond</keyword>
<feature type="region of interest" description="Disordered" evidence="6">
    <location>
        <begin position="434"/>
        <end position="455"/>
    </location>
</feature>
<evidence type="ECO:0000256" key="2">
    <source>
        <dbReference type="ARBA" id="ARBA00022692"/>
    </source>
</evidence>
<evidence type="ECO:0000313" key="12">
    <source>
        <dbReference type="Proteomes" id="UP001519460"/>
    </source>
</evidence>
<feature type="transmembrane region" description="Helical" evidence="7">
    <location>
        <begin position="1647"/>
        <end position="1664"/>
    </location>
</feature>
<keyword evidence="4 7" id="KW-0472">Membrane</keyword>
<evidence type="ECO:0000256" key="7">
    <source>
        <dbReference type="SAM" id="Phobius"/>
    </source>
</evidence>
<feature type="transmembrane region" description="Helical" evidence="7">
    <location>
        <begin position="1684"/>
        <end position="1710"/>
    </location>
</feature>
<evidence type="ECO:0000259" key="10">
    <source>
        <dbReference type="PROSITE" id="PS50261"/>
    </source>
</evidence>
<dbReference type="PROSITE" id="PS50041">
    <property type="entry name" value="C_TYPE_LECTIN_2"/>
    <property type="match status" value="1"/>
</dbReference>
<feature type="region of interest" description="Disordered" evidence="6">
    <location>
        <begin position="283"/>
        <end position="399"/>
    </location>
</feature>
<evidence type="ECO:0000259" key="8">
    <source>
        <dbReference type="PROSITE" id="PS50041"/>
    </source>
</evidence>
<proteinExistence type="predicted"/>
<reference evidence="11 12" key="1">
    <citation type="journal article" date="2023" name="Sci. Data">
        <title>Genome assembly of the Korean intertidal mud-creeper Batillaria attramentaria.</title>
        <authorList>
            <person name="Patra A.K."/>
            <person name="Ho P.T."/>
            <person name="Jun S."/>
            <person name="Lee S.J."/>
            <person name="Kim Y."/>
            <person name="Won Y.J."/>
        </authorList>
    </citation>
    <scope>NUCLEOTIDE SEQUENCE [LARGE SCALE GENOMIC DNA]</scope>
    <source>
        <strain evidence="11">Wonlab-2016</strain>
    </source>
</reference>
<feature type="region of interest" description="Disordered" evidence="6">
    <location>
        <begin position="626"/>
        <end position="665"/>
    </location>
</feature>
<dbReference type="Gene3D" id="3.10.100.10">
    <property type="entry name" value="Mannose-Binding Protein A, subunit A"/>
    <property type="match status" value="2"/>
</dbReference>
<dbReference type="InterPro" id="IPR016187">
    <property type="entry name" value="CTDL_fold"/>
</dbReference>
<dbReference type="SUPFAM" id="SSF56436">
    <property type="entry name" value="C-type lectin-like"/>
    <property type="match status" value="2"/>
</dbReference>
<dbReference type="Pfam" id="PF00002">
    <property type="entry name" value="7tm_2"/>
    <property type="match status" value="1"/>
</dbReference>
<feature type="region of interest" description="Disordered" evidence="6">
    <location>
        <begin position="727"/>
        <end position="747"/>
    </location>
</feature>
<evidence type="ECO:0000313" key="11">
    <source>
        <dbReference type="EMBL" id="KAK7493899.1"/>
    </source>
</evidence>
<feature type="compositionally biased region" description="Polar residues" evidence="6">
    <location>
        <begin position="439"/>
        <end position="453"/>
    </location>
</feature>
<feature type="compositionally biased region" description="Polar residues" evidence="6">
    <location>
        <begin position="352"/>
        <end position="399"/>
    </location>
</feature>
<dbReference type="PRINTS" id="PR00249">
    <property type="entry name" value="GPCRSECRETIN"/>
</dbReference>
<dbReference type="InterPro" id="IPR016186">
    <property type="entry name" value="C-type_lectin-like/link_sf"/>
</dbReference>
<dbReference type="SUPFAM" id="SSF81321">
    <property type="entry name" value="Family A G protein-coupled receptor-like"/>
    <property type="match status" value="1"/>
</dbReference>
<dbReference type="InterPro" id="IPR046338">
    <property type="entry name" value="GAIN_dom_sf"/>
</dbReference>
<feature type="compositionally biased region" description="Acidic residues" evidence="6">
    <location>
        <begin position="595"/>
        <end position="605"/>
    </location>
</feature>
<feature type="transmembrane region" description="Helical" evidence="7">
    <location>
        <begin position="1536"/>
        <end position="1563"/>
    </location>
</feature>
<evidence type="ECO:0000256" key="4">
    <source>
        <dbReference type="ARBA" id="ARBA00023136"/>
    </source>
</evidence>
<evidence type="ECO:0000256" key="6">
    <source>
        <dbReference type="SAM" id="MobiDB-lite"/>
    </source>
</evidence>
<feature type="region of interest" description="Disordered" evidence="6">
    <location>
        <begin position="1839"/>
        <end position="1865"/>
    </location>
</feature>
<feature type="compositionally biased region" description="Low complexity" evidence="6">
    <location>
        <begin position="1809"/>
        <end position="1826"/>
    </location>
</feature>
<dbReference type="GO" id="GO:0016020">
    <property type="term" value="C:membrane"/>
    <property type="evidence" value="ECO:0007669"/>
    <property type="project" value="UniProtKB-SubCell"/>
</dbReference>
<feature type="transmembrane region" description="Helical" evidence="7">
    <location>
        <begin position="1605"/>
        <end position="1626"/>
    </location>
</feature>
<feature type="compositionally biased region" description="Low complexity" evidence="6">
    <location>
        <begin position="728"/>
        <end position="742"/>
    </location>
</feature>
<feature type="compositionally biased region" description="Polar residues" evidence="6">
    <location>
        <begin position="654"/>
        <end position="665"/>
    </location>
</feature>
<feature type="compositionally biased region" description="Basic and acidic residues" evidence="6">
    <location>
        <begin position="1198"/>
        <end position="1214"/>
    </location>
</feature>
<dbReference type="CDD" id="cd15040">
    <property type="entry name" value="7tmB2_Adhesion"/>
    <property type="match status" value="1"/>
</dbReference>
<dbReference type="InterPro" id="IPR000203">
    <property type="entry name" value="GPS"/>
</dbReference>
<dbReference type="EMBL" id="JACVVK020000088">
    <property type="protein sequence ID" value="KAK7493899.1"/>
    <property type="molecule type" value="Genomic_DNA"/>
</dbReference>
<dbReference type="CDD" id="cd00037">
    <property type="entry name" value="CLECT"/>
    <property type="match status" value="2"/>
</dbReference>
<keyword evidence="3 7" id="KW-1133">Transmembrane helix</keyword>
<feature type="transmembrane region" description="Helical" evidence="7">
    <location>
        <begin position="1757"/>
        <end position="1779"/>
    </location>
</feature>
<evidence type="ECO:0000259" key="9">
    <source>
        <dbReference type="PROSITE" id="PS50221"/>
    </source>
</evidence>
<feature type="region of interest" description="Disordered" evidence="6">
    <location>
        <begin position="1803"/>
        <end position="1826"/>
    </location>
</feature>
<feature type="compositionally biased region" description="Basic and acidic residues" evidence="6">
    <location>
        <begin position="221"/>
        <end position="230"/>
    </location>
</feature>
<dbReference type="Gene3D" id="2.60.220.50">
    <property type="match status" value="1"/>
</dbReference>
<gene>
    <name evidence="11" type="ORF">BaRGS_00014781</name>
</gene>
<dbReference type="InterPro" id="IPR057244">
    <property type="entry name" value="GAIN_B"/>
</dbReference>
<protein>
    <submittedName>
        <fullName evidence="11">Uncharacterized protein</fullName>
    </submittedName>
</protein>
<feature type="region of interest" description="Disordered" evidence="6">
    <location>
        <begin position="216"/>
        <end position="264"/>
    </location>
</feature>
<feature type="region of interest" description="Disordered" evidence="6">
    <location>
        <begin position="570"/>
        <end position="606"/>
    </location>
</feature>
<name>A0ABD0L452_9CAEN</name>
<dbReference type="Gene3D" id="1.20.1070.10">
    <property type="entry name" value="Rhodopsin 7-helix transmembrane proteins"/>
    <property type="match status" value="1"/>
</dbReference>
<evidence type="ECO:0000256" key="1">
    <source>
        <dbReference type="ARBA" id="ARBA00004141"/>
    </source>
</evidence>
<dbReference type="PROSITE" id="PS50261">
    <property type="entry name" value="G_PROTEIN_RECEP_F2_4"/>
    <property type="match status" value="1"/>
</dbReference>
<dbReference type="PANTHER" id="PTHR47767">
    <property type="entry name" value="ADHESION G PROTEIN-COUPLED RECEPTOR G7"/>
    <property type="match status" value="1"/>
</dbReference>
<comment type="subcellular location">
    <subcellularLocation>
        <location evidence="1">Membrane</location>
        <topology evidence="1">Multi-pass membrane protein</topology>
    </subcellularLocation>
</comment>
<evidence type="ECO:0000256" key="3">
    <source>
        <dbReference type="ARBA" id="ARBA00022989"/>
    </source>
</evidence>
<dbReference type="Pfam" id="PF01825">
    <property type="entry name" value="GPS"/>
    <property type="match status" value="1"/>
</dbReference>
<dbReference type="Proteomes" id="UP001519460">
    <property type="component" value="Unassembled WGS sequence"/>
</dbReference>
<dbReference type="SMART" id="SM00034">
    <property type="entry name" value="CLECT"/>
    <property type="match status" value="2"/>
</dbReference>
<organism evidence="11 12">
    <name type="scientific">Batillaria attramentaria</name>
    <dbReference type="NCBI Taxonomy" id="370345"/>
    <lineage>
        <taxon>Eukaryota</taxon>
        <taxon>Metazoa</taxon>
        <taxon>Spiralia</taxon>
        <taxon>Lophotrochozoa</taxon>
        <taxon>Mollusca</taxon>
        <taxon>Gastropoda</taxon>
        <taxon>Caenogastropoda</taxon>
        <taxon>Sorbeoconcha</taxon>
        <taxon>Cerithioidea</taxon>
        <taxon>Batillariidae</taxon>
        <taxon>Batillaria</taxon>
    </lineage>
</organism>
<feature type="compositionally biased region" description="Basic residues" evidence="6">
    <location>
        <begin position="1854"/>
        <end position="1865"/>
    </location>
</feature>
<dbReference type="InterPro" id="IPR000832">
    <property type="entry name" value="GPCR_2_secretin-like"/>
</dbReference>
<feature type="transmembrane region" description="Helical" evidence="7">
    <location>
        <begin position="1575"/>
        <end position="1593"/>
    </location>
</feature>
<accession>A0ABD0L452</accession>
<keyword evidence="12" id="KW-1185">Reference proteome</keyword>
<keyword evidence="2 7" id="KW-0812">Transmembrane</keyword>
<sequence>MGSKPKENQISDLAGRLFAVLRDTMNTQRLQFELSGNHSFADQPRCDSETMAVAPLTDVTGQGEGGGAVADSGLLTTSTPQHVVCPNGWVRGTLSGQLFQETARNSVCLYVSHQPETWHSARAECHNRNSFLVSLEDVLSVENAVFHQYLANIGITDVWTGLHNEAGRQLWDDPDDGMARPYFGSERSYGEARRGWAWDLTSFDSGNLTCGLYSVSPPHDVTNHRERREASTTSKPTTRDKTSRPSTVSTQEGAPPKGAVVPTEKSLESLKTFLSDQGMKKFADKINDSPSGSDDTKTPKAADNTTADPVSSDDDEAHDVTKRSTQPIPEHTTEDPLAAGNMSKSSEDVANPSDNSSSTIDGSENNAVTTPIPNTSPQLSSAVVQDTTTTPSNVTYPPNATATTQQQLIQNGNETSQNGSSSKTSFNEELLNRFRTGTGEPNSSPKSQTSTPVPASEFIRRFHTQILDEATRSNDTSITTEPNAATEKTTQQSNPSQDENFTMSAKDFIKRFKTGLLREVTAKNRTPSVRTGSATAFGVTPGAEKTSFAPVANSTVGEGQSNVPVFASGNTYQPTDVLSTEPPPLSTTNASSEESTTDSSEDVDDTTMATTHGVAPITNIPPTVSFTGFSQHFGPGTFPPSGRQTWATAFPATSGGTERTTTVSSSDIFSGEYTTSTIPVVTTDSSLEDTSVENTTSTPIFRSTTVEKQYDETKKDSTTFAQLREILSSISTPSPDPTSSPSNRQTMGLHQCDERHPFVCAAKPVKKLAPAGQCERGWLGHSLLSRCYKPVPLRAEYHEASRHCEMEDAKLAIVDSPFFANVTAILVDMMDRLNGFGGSAWVDTTTNTATPPDGLCGVAEPDSLSRRSCTSTLPFICQKLARSGLNMGDDNKDALLNKKVVIQNMTSSDPRPLLCPIHSSSHDDVVVWYKDGKPVPPDPTPDNSRSPGILQLNVKLLRRLGVSERRLQPALLQGMYWCRVWRQYPLQSLTSHRMFVRFRDVITLNGFVKSSNVSMETAIFFNEMGYAGGLPGIIATDLQQMNGRIYESVHQNHPYLSDIVTEAVHVDASTGETEFKTYLCLSTVGLPYSAKGAVVDSYLRALHTELIANEDSVRNNWYLPTPFEQAFRIMMTEMCSETRLFDNSTGHEATFPSTPVNQQAVSQESCDGVFVGYAVCSGDLQRGAEWSDWIVDTSCEDNDSKDSENDGKDTEMVDRPNQTPSTPDPLLLELTKVPLSPGTVSGVSDRLAHILHSSEELTYGDVGIVADIVDRVALVPTIPPDVGLQLLQSVSRVLDSPLPVLQKAQRVSNASTRILSDLDLFGEKLDLDQEGFKRYVTPNVAMEVWHSRRSSGKPVIGFAAISAGGLTTPFSESRIMTISDRTWADVHMDEFDVAIELPDQLVKGTAADSRRNVRLTMAVFRNAGLFLSSSTFLGDTASSELNSAVISASFGGQKIEHLQERVQLIFRPNTTDKNRPTRCVFWDFSLSAGGGWSQKGCTYNGTVRGREICLCNHLTNFAVLLDYYGSSRPIDSADDLALNILSMIGLSLSILGLALTIITFLFFKKLRQGRAQQTLFNVAVALFCTDTLILVGFKQTANDHICLFVAVLLHYFILVSFAWMLIEAVLQYLTFVKVLGTYISKYTLKTVLPAWGAPLIPVIAVLSIDHRLYRGRQDYCWMDLTAFYYAFALPVGVIVLFNLVMFVVIMVSLVRRPEGLRSNRSKSQTVETNVKAAFTIFILLGLTWIFGFLAISHARLTFQYVFTVLSSLQGFFVFMLLVARRRQFREQWRVLCCRLTRQPRSRQVTPTISNSTSSNSSGGSFSSASNSSTKTLRSFLSHGYGNGGGEETESAGKCKVHPRHSANLK</sequence>
<comment type="caution">
    <text evidence="11">The sequence shown here is derived from an EMBL/GenBank/DDBJ whole genome shotgun (WGS) entry which is preliminary data.</text>
</comment>
<dbReference type="PROSITE" id="PS50221">
    <property type="entry name" value="GAIN_B"/>
    <property type="match status" value="1"/>
</dbReference>
<feature type="domain" description="C-type lectin" evidence="8">
    <location>
        <begin position="104"/>
        <end position="173"/>
    </location>
</feature>
<feature type="domain" description="G-protein coupled receptors family 2 profile 2" evidence="10">
    <location>
        <begin position="1538"/>
        <end position="1781"/>
    </location>
</feature>